<dbReference type="PANTHER" id="PTHR46910">
    <property type="entry name" value="TRANSCRIPTION FACTOR PDR1"/>
    <property type="match status" value="1"/>
</dbReference>
<keyword evidence="2" id="KW-0539">Nucleus</keyword>
<dbReference type="OrthoDB" id="4456959at2759"/>
<accession>A0A284QM14</accession>
<dbReference type="PANTHER" id="PTHR46910:SF38">
    <property type="entry name" value="ZN(2)-C6 FUNGAL-TYPE DOMAIN-CONTAINING PROTEIN"/>
    <property type="match status" value="1"/>
</dbReference>
<dbReference type="InterPro" id="IPR050987">
    <property type="entry name" value="AtrR-like"/>
</dbReference>
<dbReference type="GO" id="GO:0006351">
    <property type="term" value="P:DNA-templated transcription"/>
    <property type="evidence" value="ECO:0007669"/>
    <property type="project" value="InterPro"/>
</dbReference>
<proteinExistence type="predicted"/>
<organism evidence="5 6">
    <name type="scientific">Armillaria ostoyae</name>
    <name type="common">Armillaria root rot fungus</name>
    <dbReference type="NCBI Taxonomy" id="47428"/>
    <lineage>
        <taxon>Eukaryota</taxon>
        <taxon>Fungi</taxon>
        <taxon>Dikarya</taxon>
        <taxon>Basidiomycota</taxon>
        <taxon>Agaricomycotina</taxon>
        <taxon>Agaricomycetes</taxon>
        <taxon>Agaricomycetidae</taxon>
        <taxon>Agaricales</taxon>
        <taxon>Marasmiineae</taxon>
        <taxon>Physalacriaceae</taxon>
        <taxon>Armillaria</taxon>
    </lineage>
</organism>
<evidence type="ECO:0000313" key="5">
    <source>
        <dbReference type="EMBL" id="SJK97491.1"/>
    </source>
</evidence>
<dbReference type="Proteomes" id="UP000219338">
    <property type="component" value="Unassembled WGS sequence"/>
</dbReference>
<dbReference type="GO" id="GO:0000981">
    <property type="term" value="F:DNA-binding transcription factor activity, RNA polymerase II-specific"/>
    <property type="evidence" value="ECO:0007669"/>
    <property type="project" value="InterPro"/>
</dbReference>
<evidence type="ECO:0000256" key="3">
    <source>
        <dbReference type="SAM" id="MobiDB-lite"/>
    </source>
</evidence>
<feature type="compositionally biased region" description="Polar residues" evidence="3">
    <location>
        <begin position="122"/>
        <end position="142"/>
    </location>
</feature>
<dbReference type="GO" id="GO:0008270">
    <property type="term" value="F:zinc ion binding"/>
    <property type="evidence" value="ECO:0007669"/>
    <property type="project" value="InterPro"/>
</dbReference>
<reference evidence="6" key="1">
    <citation type="journal article" date="2017" name="Nat. Ecol. Evol.">
        <title>Genome expansion and lineage-specific genetic innovations in the forest pathogenic fungi Armillaria.</title>
        <authorList>
            <person name="Sipos G."/>
            <person name="Prasanna A.N."/>
            <person name="Walter M.C."/>
            <person name="O'Connor E."/>
            <person name="Balint B."/>
            <person name="Krizsan K."/>
            <person name="Kiss B."/>
            <person name="Hess J."/>
            <person name="Varga T."/>
            <person name="Slot J."/>
            <person name="Riley R."/>
            <person name="Boka B."/>
            <person name="Rigling D."/>
            <person name="Barry K."/>
            <person name="Lee J."/>
            <person name="Mihaltcheva S."/>
            <person name="LaButti K."/>
            <person name="Lipzen A."/>
            <person name="Waldron R."/>
            <person name="Moloney N.M."/>
            <person name="Sperisen C."/>
            <person name="Kredics L."/>
            <person name="Vagvoelgyi C."/>
            <person name="Patrignani A."/>
            <person name="Fitzpatrick D."/>
            <person name="Nagy I."/>
            <person name="Doyle S."/>
            <person name="Anderson J.B."/>
            <person name="Grigoriev I.V."/>
            <person name="Gueldener U."/>
            <person name="Muensterkoetter M."/>
            <person name="Nagy L.G."/>
        </authorList>
    </citation>
    <scope>NUCLEOTIDE SEQUENCE [LARGE SCALE GENOMIC DNA]</scope>
    <source>
        <strain evidence="6">C18/9</strain>
    </source>
</reference>
<feature type="region of interest" description="Disordered" evidence="3">
    <location>
        <begin position="634"/>
        <end position="655"/>
    </location>
</feature>
<dbReference type="SMART" id="SM00906">
    <property type="entry name" value="Fungal_trans"/>
    <property type="match status" value="1"/>
</dbReference>
<dbReference type="CDD" id="cd14653">
    <property type="entry name" value="ZIP_Gal4p-like"/>
    <property type="match status" value="1"/>
</dbReference>
<dbReference type="AlphaFoldDB" id="A0A284QM14"/>
<evidence type="ECO:0000313" key="6">
    <source>
        <dbReference type="Proteomes" id="UP000219338"/>
    </source>
</evidence>
<evidence type="ECO:0000259" key="4">
    <source>
        <dbReference type="SMART" id="SM00906"/>
    </source>
</evidence>
<dbReference type="InterPro" id="IPR036864">
    <property type="entry name" value="Zn2-C6_fun-type_DNA-bd_sf"/>
</dbReference>
<dbReference type="OMA" id="LENPVEC"/>
<dbReference type="STRING" id="47428.A0A284QM14"/>
<dbReference type="EMBL" id="FUEG01000001">
    <property type="protein sequence ID" value="SJK97491.1"/>
    <property type="molecule type" value="Genomic_DNA"/>
</dbReference>
<dbReference type="Pfam" id="PF04082">
    <property type="entry name" value="Fungal_trans"/>
    <property type="match status" value="1"/>
</dbReference>
<sequence>MPDSDYTDDASTVAAKKRRLPGACDICRKKKSIFSFVVARGVSDTSPPVKCDSATMPSGRCSNCIAFDSKCLHTDPVKKRGPKTNYVEELEERVNKLEDMLRELKPEVVLPEDEASPVQLHHSPSSLQDSRGESSSPRQLSEPSDGAEDDLPHIELLEHMKRMSLHTFGNRYFGPSSSFSLVKSAMTIKTEFMGNEASLSVPDYHQYFELQPWEQETAEQETPHYVFPDDDLIISLVDIYFNTINIILPMLHRPTFDKNIAEGLHLRDHNFGAALLLVLAIASRYSDDPRVFSDPDAKLSSGWKFFEQVRIVKNAIYESPSLYELQYYAASLPFPRMFFGWTMVGIGMRFAVEIGLHRRKPEGYQPTVEDELKKRAFWALITLDRLISLFLGRPSIIRDEDFDLENPVECDDEYWEIEPNGRVHFHQPPNTPSKITYFCLHLKLCEILAFVLRTLYSIKKSRAMLGLTGKDWEQRLVADLDSSLNAWVDSIPDHLRWDPHCKNSTFLFQSAALYSMYYMLQIQIHRPFLHTDSPLSFPSLAICTNAARSCSHVVDVHRAQSGIVIPHIIMGAFISGVVLSMNIWSGKRAGLSLNLQKELADVERCKASLKYASERWNIAGRLWDMLNGISTVGNATFTEDDPTSKKRPRENDISDYLPGPAPAVRAWDSYESMPASSLYARTFGDQLDFGELNLMPSTNQFGTADGLFDFQTPSHPQASFSGPPVYTDFGLLEEVGNNTINMWSGAPSGFDWAEWNAYITNLEPNST</sequence>
<feature type="region of interest" description="Disordered" evidence="3">
    <location>
        <begin position="111"/>
        <end position="149"/>
    </location>
</feature>
<keyword evidence="6" id="KW-1185">Reference proteome</keyword>
<dbReference type="InterPro" id="IPR001138">
    <property type="entry name" value="Zn2Cys6_DnaBD"/>
</dbReference>
<protein>
    <recommendedName>
        <fullName evidence="4">Xylanolytic transcriptional activator regulatory domain-containing protein</fullName>
    </recommendedName>
</protein>
<dbReference type="CDD" id="cd12148">
    <property type="entry name" value="fungal_TF_MHR"/>
    <property type="match status" value="1"/>
</dbReference>
<name>A0A284QM14_ARMOS</name>
<dbReference type="CDD" id="cd00067">
    <property type="entry name" value="GAL4"/>
    <property type="match status" value="1"/>
</dbReference>
<dbReference type="Gene3D" id="4.10.240.10">
    <property type="entry name" value="Zn(2)-C6 fungal-type DNA-binding domain"/>
    <property type="match status" value="1"/>
</dbReference>
<dbReference type="InterPro" id="IPR007219">
    <property type="entry name" value="XnlR_reg_dom"/>
</dbReference>
<evidence type="ECO:0000256" key="2">
    <source>
        <dbReference type="ARBA" id="ARBA00023242"/>
    </source>
</evidence>
<evidence type="ECO:0000256" key="1">
    <source>
        <dbReference type="ARBA" id="ARBA00022723"/>
    </source>
</evidence>
<gene>
    <name evidence="5" type="ORF">ARMOST_00743</name>
</gene>
<feature type="domain" description="Xylanolytic transcriptional activator regulatory" evidence="4">
    <location>
        <begin position="340"/>
        <end position="413"/>
    </location>
</feature>
<dbReference type="GO" id="GO:0003677">
    <property type="term" value="F:DNA binding"/>
    <property type="evidence" value="ECO:0007669"/>
    <property type="project" value="InterPro"/>
</dbReference>
<keyword evidence="1" id="KW-0479">Metal-binding</keyword>